<sequence>MTTEANPTPLLTITPLKPSEIPPEEQIITEGKLLIESSESWKAGKTFFDVVKTSSRGKLAGDGAPWHCRFSVHKPDEITFDQLWDKLSHNKAENELQFIHEIQKVNKIRELSPTASIWTLYYTFLPPVSPRVFTVVQVIHLSEEKPRTGYVPLIVPNRTILIPTVPPRLIVSLSVDLTSKGDEELRLLEEKGTKGRYVSVERVMELEDGSTEWRMATSSTPGGSIPSFLVESTMAKKIASDVPQFIKWFQKSTSKK</sequence>
<dbReference type="OrthoDB" id="6423603at2759"/>
<dbReference type="InterPro" id="IPR023393">
    <property type="entry name" value="START-like_dom_sf"/>
</dbReference>
<evidence type="ECO:0000313" key="3">
    <source>
        <dbReference type="Proteomes" id="UP000283269"/>
    </source>
</evidence>
<reference evidence="2 3" key="1">
    <citation type="journal article" date="2018" name="Evol. Lett.">
        <title>Horizontal gene cluster transfer increased hallucinogenic mushroom diversity.</title>
        <authorList>
            <person name="Reynolds H.T."/>
            <person name="Vijayakumar V."/>
            <person name="Gluck-Thaler E."/>
            <person name="Korotkin H.B."/>
            <person name="Matheny P.B."/>
            <person name="Slot J.C."/>
        </authorList>
    </citation>
    <scope>NUCLEOTIDE SEQUENCE [LARGE SCALE GENOMIC DNA]</scope>
    <source>
        <strain evidence="2 3">2631</strain>
    </source>
</reference>
<gene>
    <name evidence="2" type="ORF">CVT25_001073</name>
</gene>
<feature type="domain" description="DUF3074" evidence="1">
    <location>
        <begin position="66"/>
        <end position="248"/>
    </location>
</feature>
<dbReference type="EMBL" id="NHYD01002181">
    <property type="protein sequence ID" value="PPQ87994.1"/>
    <property type="molecule type" value="Genomic_DNA"/>
</dbReference>
<dbReference type="AlphaFoldDB" id="A0A409XB98"/>
<dbReference type="Pfam" id="PF11274">
    <property type="entry name" value="DUF3074"/>
    <property type="match status" value="1"/>
</dbReference>
<name>A0A409XB98_PSICY</name>
<dbReference type="InParanoid" id="A0A409XB98"/>
<dbReference type="PANTHER" id="PTHR40370">
    <property type="entry name" value="EXPRESSED PROTEIN"/>
    <property type="match status" value="1"/>
</dbReference>
<dbReference type="SUPFAM" id="SSF55961">
    <property type="entry name" value="Bet v1-like"/>
    <property type="match status" value="1"/>
</dbReference>
<comment type="caution">
    <text evidence="2">The sequence shown here is derived from an EMBL/GenBank/DDBJ whole genome shotgun (WGS) entry which is preliminary data.</text>
</comment>
<dbReference type="Proteomes" id="UP000283269">
    <property type="component" value="Unassembled WGS sequence"/>
</dbReference>
<evidence type="ECO:0000313" key="2">
    <source>
        <dbReference type="EMBL" id="PPQ87994.1"/>
    </source>
</evidence>
<accession>A0A409XB98</accession>
<organism evidence="2 3">
    <name type="scientific">Psilocybe cyanescens</name>
    <dbReference type="NCBI Taxonomy" id="93625"/>
    <lineage>
        <taxon>Eukaryota</taxon>
        <taxon>Fungi</taxon>
        <taxon>Dikarya</taxon>
        <taxon>Basidiomycota</taxon>
        <taxon>Agaricomycotina</taxon>
        <taxon>Agaricomycetes</taxon>
        <taxon>Agaricomycetidae</taxon>
        <taxon>Agaricales</taxon>
        <taxon>Agaricineae</taxon>
        <taxon>Strophariaceae</taxon>
        <taxon>Psilocybe</taxon>
    </lineage>
</organism>
<evidence type="ECO:0000259" key="1">
    <source>
        <dbReference type="Pfam" id="PF11274"/>
    </source>
</evidence>
<keyword evidence="3" id="KW-1185">Reference proteome</keyword>
<proteinExistence type="predicted"/>
<protein>
    <recommendedName>
        <fullName evidence="1">DUF3074 domain-containing protein</fullName>
    </recommendedName>
</protein>
<dbReference type="InterPro" id="IPR024500">
    <property type="entry name" value="DUF3074"/>
</dbReference>
<dbReference type="Gene3D" id="3.30.530.20">
    <property type="match status" value="1"/>
</dbReference>
<dbReference type="PANTHER" id="PTHR40370:SF1">
    <property type="entry name" value="DUF3074 DOMAIN-CONTAINING PROTEIN"/>
    <property type="match status" value="1"/>
</dbReference>